<keyword evidence="1" id="KW-0812">Transmembrane</keyword>
<dbReference type="Proteomes" id="UP000252586">
    <property type="component" value="Unassembled WGS sequence"/>
</dbReference>
<keyword evidence="1" id="KW-1133">Transmembrane helix</keyword>
<evidence type="ECO:0000256" key="1">
    <source>
        <dbReference type="SAM" id="Phobius"/>
    </source>
</evidence>
<proteinExistence type="predicted"/>
<sequence>MATLLSPILAGRGVALAVLAPAALTATFVTSIVGALTYAVLAITTAGPDIAPEWLLGFACGLGGLCGGHLGAHLQPRVPDTALRTALGALAVLTAVFYAVQVLG</sequence>
<protein>
    <submittedName>
        <fullName evidence="2">Sulfite exporter TauE/SafE</fullName>
    </submittedName>
</protein>
<dbReference type="AlphaFoldDB" id="A0A366E247"/>
<keyword evidence="1" id="KW-0472">Membrane</keyword>
<comment type="caution">
    <text evidence="2">The sequence shown here is derived from an EMBL/GenBank/DDBJ whole genome shotgun (WGS) entry which is preliminary data.</text>
</comment>
<feature type="transmembrane region" description="Helical" evidence="1">
    <location>
        <begin position="81"/>
        <end position="100"/>
    </location>
</feature>
<dbReference type="STRING" id="1210090.GCA_001613185_01171"/>
<evidence type="ECO:0000313" key="2">
    <source>
        <dbReference type="EMBL" id="RBO96441.1"/>
    </source>
</evidence>
<name>A0A366E247_9NOCA</name>
<feature type="transmembrane region" description="Helical" evidence="1">
    <location>
        <begin position="54"/>
        <end position="75"/>
    </location>
</feature>
<organism evidence="2 3">
    <name type="scientific">Nocardia puris</name>
    <dbReference type="NCBI Taxonomy" id="208602"/>
    <lineage>
        <taxon>Bacteria</taxon>
        <taxon>Bacillati</taxon>
        <taxon>Actinomycetota</taxon>
        <taxon>Actinomycetes</taxon>
        <taxon>Mycobacteriales</taxon>
        <taxon>Nocardiaceae</taxon>
        <taxon>Nocardia</taxon>
    </lineage>
</organism>
<dbReference type="RefSeq" id="WP_198161676.1">
    <property type="nucleotide sequence ID" value="NZ_CP107943.1"/>
</dbReference>
<accession>A0A366E247</accession>
<gene>
    <name evidence="2" type="ORF">DFR74_101456</name>
</gene>
<reference evidence="2 3" key="1">
    <citation type="submission" date="2018-06" db="EMBL/GenBank/DDBJ databases">
        <title>Genomic Encyclopedia of Type Strains, Phase IV (KMG-IV): sequencing the most valuable type-strain genomes for metagenomic binning, comparative biology and taxonomic classification.</title>
        <authorList>
            <person name="Goeker M."/>
        </authorList>
    </citation>
    <scope>NUCLEOTIDE SEQUENCE [LARGE SCALE GENOMIC DNA]</scope>
    <source>
        <strain evidence="2 3">DSM 44599</strain>
    </source>
</reference>
<keyword evidence="3" id="KW-1185">Reference proteome</keyword>
<evidence type="ECO:0000313" key="3">
    <source>
        <dbReference type="Proteomes" id="UP000252586"/>
    </source>
</evidence>
<dbReference type="EMBL" id="QNRE01000001">
    <property type="protein sequence ID" value="RBO96441.1"/>
    <property type="molecule type" value="Genomic_DNA"/>
</dbReference>